<gene>
    <name evidence="1" type="ORF">LARSCL_LOCUS2643</name>
</gene>
<evidence type="ECO:0000313" key="1">
    <source>
        <dbReference type="EMBL" id="CAL1265629.1"/>
    </source>
</evidence>
<sequence>MDNELYYHRVILETDLPSKVSAKDNLVEVQILYIFIAEAIEDSFRVYKLKCWIRFKFLDSLLEDYSHKRYFNHEIGWAVCHHCAVDNAWSMATNSGFDLNVWLELSSRDDFGQYIRKYLGLVIDNTKPANVSMINGLAFASLIARKAVQKHKRDLVSLIIWDVVNVFIERFPFEWIYHDLNQWVQAYKVRHEDLHRT</sequence>
<dbReference type="Proteomes" id="UP001497382">
    <property type="component" value="Unassembled WGS sequence"/>
</dbReference>
<proteinExistence type="predicted"/>
<organism evidence="1 2">
    <name type="scientific">Larinioides sclopetarius</name>
    <dbReference type="NCBI Taxonomy" id="280406"/>
    <lineage>
        <taxon>Eukaryota</taxon>
        <taxon>Metazoa</taxon>
        <taxon>Ecdysozoa</taxon>
        <taxon>Arthropoda</taxon>
        <taxon>Chelicerata</taxon>
        <taxon>Arachnida</taxon>
        <taxon>Araneae</taxon>
        <taxon>Araneomorphae</taxon>
        <taxon>Entelegynae</taxon>
        <taxon>Araneoidea</taxon>
        <taxon>Araneidae</taxon>
        <taxon>Larinioides</taxon>
    </lineage>
</organism>
<comment type="caution">
    <text evidence="1">The sequence shown here is derived from an EMBL/GenBank/DDBJ whole genome shotgun (WGS) entry which is preliminary data.</text>
</comment>
<name>A0AAV1Z5Q9_9ARAC</name>
<dbReference type="EMBL" id="CAXIEN010000018">
    <property type="protein sequence ID" value="CAL1265629.1"/>
    <property type="molecule type" value="Genomic_DNA"/>
</dbReference>
<accession>A0AAV1Z5Q9</accession>
<dbReference type="AlphaFoldDB" id="A0AAV1Z5Q9"/>
<evidence type="ECO:0000313" key="2">
    <source>
        <dbReference type="Proteomes" id="UP001497382"/>
    </source>
</evidence>
<protein>
    <submittedName>
        <fullName evidence="1">Uncharacterized protein</fullName>
    </submittedName>
</protein>
<reference evidence="1 2" key="1">
    <citation type="submission" date="2024-04" db="EMBL/GenBank/DDBJ databases">
        <authorList>
            <person name="Rising A."/>
            <person name="Reimegard J."/>
            <person name="Sonavane S."/>
            <person name="Akerstrom W."/>
            <person name="Nylinder S."/>
            <person name="Hedman E."/>
            <person name="Kallberg Y."/>
        </authorList>
    </citation>
    <scope>NUCLEOTIDE SEQUENCE [LARGE SCALE GENOMIC DNA]</scope>
</reference>
<keyword evidence="2" id="KW-1185">Reference proteome</keyword>